<keyword evidence="3" id="KW-1185">Reference proteome</keyword>
<reference evidence="2 3" key="1">
    <citation type="journal article" date="2019" name="Int. J. Syst. Evol. Microbiol.">
        <title>The Global Catalogue of Microorganisms (GCM) 10K type strain sequencing project: providing services to taxonomists for standard genome sequencing and annotation.</title>
        <authorList>
            <consortium name="The Broad Institute Genomics Platform"/>
            <consortium name="The Broad Institute Genome Sequencing Center for Infectious Disease"/>
            <person name="Wu L."/>
            <person name="Ma J."/>
        </authorList>
    </citation>
    <scope>NUCLEOTIDE SEQUENCE [LARGE SCALE GENOMIC DNA]</scope>
    <source>
        <strain evidence="2 3">JCM 16327</strain>
    </source>
</reference>
<sequence length="94" mass="10085">MTLRDAARLLETQEYPTTADDIKTTHGDFELDLPNGTETLGDIIDRAGDDTFDDATAAQHALMGAVGGEAIGRRNYSDRDPTPMGVDGPTQVSF</sequence>
<evidence type="ECO:0008006" key="4">
    <source>
        <dbReference type="Google" id="ProtNLM"/>
    </source>
</evidence>
<accession>A0AAV3SZV8</accession>
<name>A0AAV3SZV8_9EURY</name>
<dbReference type="Proteomes" id="UP001500194">
    <property type="component" value="Unassembled WGS sequence"/>
</dbReference>
<evidence type="ECO:0000313" key="3">
    <source>
        <dbReference type="Proteomes" id="UP001500194"/>
    </source>
</evidence>
<dbReference type="InterPro" id="IPR043899">
    <property type="entry name" value="DUF5789"/>
</dbReference>
<proteinExistence type="predicted"/>
<evidence type="ECO:0000313" key="2">
    <source>
        <dbReference type="EMBL" id="GAA0650290.1"/>
    </source>
</evidence>
<dbReference type="GeneID" id="68571735"/>
<feature type="compositionally biased region" description="Basic and acidic residues" evidence="1">
    <location>
        <begin position="71"/>
        <end position="81"/>
    </location>
</feature>
<dbReference type="Pfam" id="PF19102">
    <property type="entry name" value="DUF5789"/>
    <property type="match status" value="1"/>
</dbReference>
<dbReference type="EMBL" id="BAAADU010000002">
    <property type="protein sequence ID" value="GAA0650290.1"/>
    <property type="molecule type" value="Genomic_DNA"/>
</dbReference>
<dbReference type="RefSeq" id="WP_227261160.1">
    <property type="nucleotide sequence ID" value="NZ_BAAADU010000002.1"/>
</dbReference>
<comment type="caution">
    <text evidence="2">The sequence shown here is derived from an EMBL/GenBank/DDBJ whole genome shotgun (WGS) entry which is preliminary data.</text>
</comment>
<dbReference type="AlphaFoldDB" id="A0AAV3SZV8"/>
<evidence type="ECO:0000256" key="1">
    <source>
        <dbReference type="SAM" id="MobiDB-lite"/>
    </source>
</evidence>
<protein>
    <recommendedName>
        <fullName evidence="4">DUF2795 domain-containing protein</fullName>
    </recommendedName>
</protein>
<feature type="region of interest" description="Disordered" evidence="1">
    <location>
        <begin position="71"/>
        <end position="94"/>
    </location>
</feature>
<gene>
    <name evidence="2" type="ORF">GCM10009019_11380</name>
</gene>
<organism evidence="2 3">
    <name type="scientific">Salarchaeum japonicum</name>
    <dbReference type="NCBI Taxonomy" id="555573"/>
    <lineage>
        <taxon>Archaea</taxon>
        <taxon>Methanobacteriati</taxon>
        <taxon>Methanobacteriota</taxon>
        <taxon>Stenosarchaea group</taxon>
        <taxon>Halobacteria</taxon>
        <taxon>Halobacteriales</taxon>
        <taxon>Halobacteriaceae</taxon>
    </lineage>
</organism>